<evidence type="ECO:0000313" key="2">
    <source>
        <dbReference type="Proteomes" id="UP000664132"/>
    </source>
</evidence>
<name>A0A8H7TEF9_9HELO</name>
<organism evidence="1 2">
    <name type="scientific">Cadophora malorum</name>
    <dbReference type="NCBI Taxonomy" id="108018"/>
    <lineage>
        <taxon>Eukaryota</taxon>
        <taxon>Fungi</taxon>
        <taxon>Dikarya</taxon>
        <taxon>Ascomycota</taxon>
        <taxon>Pezizomycotina</taxon>
        <taxon>Leotiomycetes</taxon>
        <taxon>Helotiales</taxon>
        <taxon>Ploettnerulaceae</taxon>
        <taxon>Cadophora</taxon>
    </lineage>
</organism>
<dbReference type="Proteomes" id="UP000664132">
    <property type="component" value="Unassembled WGS sequence"/>
</dbReference>
<proteinExistence type="predicted"/>
<dbReference type="EMBL" id="JAFJYH010000141">
    <property type="protein sequence ID" value="KAG4417946.1"/>
    <property type="molecule type" value="Genomic_DNA"/>
</dbReference>
<protein>
    <submittedName>
        <fullName evidence="1">Uncharacterized protein</fullName>
    </submittedName>
</protein>
<sequence>MSIPISGAKNTIDEAKKLIRDFTFMASAEEAAEIKEYSSGLRDQIKLLNIIVSFRRSLVVETKPDWIPKGQIEQMIRASHNAQYRDDDLETTFYKHGGAIILLVLYCGTRNNKSLFGKIYALPIEVRADLATLWQGRDQRLPPAMDCEAQTCKRHLIPTR</sequence>
<evidence type="ECO:0000313" key="1">
    <source>
        <dbReference type="EMBL" id="KAG4417946.1"/>
    </source>
</evidence>
<accession>A0A8H7TEF9</accession>
<gene>
    <name evidence="1" type="ORF">IFR04_008913</name>
</gene>
<reference evidence="1" key="1">
    <citation type="submission" date="2021-02" db="EMBL/GenBank/DDBJ databases">
        <title>Genome sequence Cadophora malorum strain M34.</title>
        <authorList>
            <person name="Stefanovic E."/>
            <person name="Vu D."/>
            <person name="Scully C."/>
            <person name="Dijksterhuis J."/>
            <person name="Roader J."/>
            <person name="Houbraken J."/>
        </authorList>
    </citation>
    <scope>NUCLEOTIDE SEQUENCE</scope>
    <source>
        <strain evidence="1">M34</strain>
    </source>
</reference>
<dbReference type="OrthoDB" id="3550648at2759"/>
<comment type="caution">
    <text evidence="1">The sequence shown here is derived from an EMBL/GenBank/DDBJ whole genome shotgun (WGS) entry which is preliminary data.</text>
</comment>
<dbReference type="AlphaFoldDB" id="A0A8H7TEF9"/>
<keyword evidence="2" id="KW-1185">Reference proteome</keyword>